<sequence length="208" mass="22801">MSQSCAKFISLEGSEGVGKTTAINELCQYLDAKGIRYVRTREPGGSAFAEKLRALLLDPDTAINVDTELLLMFAARADHLHQTILPALDAGVWVVCDRFLDSTLAYQGYGREHGDDAILKKIAALSEHFVPRLPDMTLWLDLDVQIGMERAAKRSAKDRFEALEIAFFERVRAGFATQAAANPDRIHRIDASGAPDDVLAQMVAVLGV</sequence>
<dbReference type="InterPro" id="IPR027417">
    <property type="entry name" value="P-loop_NTPase"/>
</dbReference>
<dbReference type="STRING" id="34060.B0181_02745"/>
<reference evidence="15 17" key="2">
    <citation type="submission" date="2018-06" db="EMBL/GenBank/DDBJ databases">
        <authorList>
            <consortium name="Pathogen Informatics"/>
            <person name="Doyle S."/>
        </authorList>
    </citation>
    <scope>NUCLEOTIDE SEQUENCE [LARGE SCALE GENOMIC DNA]</scope>
    <source>
        <strain evidence="15 17">NCTC10293</strain>
    </source>
</reference>
<comment type="function">
    <text evidence="11 12">Phosphorylation of dTMP to form dTDP in both de novo and salvage pathways of dTTP synthesis.</text>
</comment>
<comment type="similarity">
    <text evidence="1 12">Belongs to the thymidylate kinase family.</text>
</comment>
<dbReference type="InterPro" id="IPR039430">
    <property type="entry name" value="Thymidylate_kin-like_dom"/>
</dbReference>
<evidence type="ECO:0000256" key="3">
    <source>
        <dbReference type="ARBA" id="ARBA00017144"/>
    </source>
</evidence>
<reference evidence="14 16" key="1">
    <citation type="submission" date="2017-02" db="EMBL/GenBank/DDBJ databases">
        <title>Draft genome sequence of Moraxella caviae CCUG 355 type strain.</title>
        <authorList>
            <person name="Engstrom-Jakobsson H."/>
            <person name="Salva-Serra F."/>
            <person name="Thorell K."/>
            <person name="Gonzales-Siles L."/>
            <person name="Karlsson R."/>
            <person name="Boulund F."/>
            <person name="Engstrand L."/>
            <person name="Moore E."/>
        </authorList>
    </citation>
    <scope>NUCLEOTIDE SEQUENCE [LARGE SCALE GENOMIC DNA]</scope>
    <source>
        <strain evidence="14 16">CCUG 355</strain>
    </source>
</reference>
<dbReference type="SUPFAM" id="SSF52540">
    <property type="entry name" value="P-loop containing nucleoside triphosphate hydrolases"/>
    <property type="match status" value="1"/>
</dbReference>
<evidence type="ECO:0000259" key="13">
    <source>
        <dbReference type="Pfam" id="PF02223"/>
    </source>
</evidence>
<dbReference type="GO" id="GO:0005829">
    <property type="term" value="C:cytosol"/>
    <property type="evidence" value="ECO:0007669"/>
    <property type="project" value="TreeGrafter"/>
</dbReference>
<evidence type="ECO:0000256" key="5">
    <source>
        <dbReference type="ARBA" id="ARBA00022727"/>
    </source>
</evidence>
<dbReference type="GO" id="GO:0004798">
    <property type="term" value="F:dTMP kinase activity"/>
    <property type="evidence" value="ECO:0007669"/>
    <property type="project" value="UniProtKB-UniRule"/>
</dbReference>
<evidence type="ECO:0000256" key="2">
    <source>
        <dbReference type="ARBA" id="ARBA00012980"/>
    </source>
</evidence>
<evidence type="ECO:0000256" key="12">
    <source>
        <dbReference type="HAMAP-Rule" id="MF_00165"/>
    </source>
</evidence>
<keyword evidence="7 12" id="KW-0418">Kinase</keyword>
<evidence type="ECO:0000256" key="8">
    <source>
        <dbReference type="ARBA" id="ARBA00022840"/>
    </source>
</evidence>
<evidence type="ECO:0000313" key="15">
    <source>
        <dbReference type="EMBL" id="STZ10401.1"/>
    </source>
</evidence>
<evidence type="ECO:0000256" key="4">
    <source>
        <dbReference type="ARBA" id="ARBA00022679"/>
    </source>
</evidence>
<evidence type="ECO:0000313" key="16">
    <source>
        <dbReference type="Proteomes" id="UP000190435"/>
    </source>
</evidence>
<dbReference type="Gene3D" id="3.40.50.300">
    <property type="entry name" value="P-loop containing nucleotide triphosphate hydrolases"/>
    <property type="match status" value="1"/>
</dbReference>
<dbReference type="PANTHER" id="PTHR10344:SF4">
    <property type="entry name" value="UMP-CMP KINASE 2, MITOCHONDRIAL"/>
    <property type="match status" value="1"/>
</dbReference>
<dbReference type="Pfam" id="PF02223">
    <property type="entry name" value="Thymidylate_kin"/>
    <property type="match status" value="1"/>
</dbReference>
<dbReference type="GO" id="GO:0005524">
    <property type="term" value="F:ATP binding"/>
    <property type="evidence" value="ECO:0007669"/>
    <property type="project" value="UniProtKB-UniRule"/>
</dbReference>
<keyword evidence="16" id="KW-1185">Reference proteome</keyword>
<gene>
    <name evidence="12 15" type="primary">tmk</name>
    <name evidence="14" type="ORF">B0181_02745</name>
    <name evidence="15" type="ORF">NCTC10293_00736</name>
</gene>
<evidence type="ECO:0000313" key="14">
    <source>
        <dbReference type="EMBL" id="OOR91680.1"/>
    </source>
</evidence>
<evidence type="ECO:0000256" key="1">
    <source>
        <dbReference type="ARBA" id="ARBA00009776"/>
    </source>
</evidence>
<feature type="binding site" evidence="12">
    <location>
        <begin position="13"/>
        <end position="20"/>
    </location>
    <ligand>
        <name>ATP</name>
        <dbReference type="ChEBI" id="CHEBI:30616"/>
    </ligand>
</feature>
<dbReference type="PROSITE" id="PS01331">
    <property type="entry name" value="THYMIDYLATE_KINASE"/>
    <property type="match status" value="1"/>
</dbReference>
<dbReference type="PANTHER" id="PTHR10344">
    <property type="entry name" value="THYMIDYLATE KINASE"/>
    <property type="match status" value="1"/>
</dbReference>
<protein>
    <recommendedName>
        <fullName evidence="3 12">Thymidylate kinase</fullName>
        <ecNumber evidence="2 12">2.7.4.9</ecNumber>
    </recommendedName>
    <alternativeName>
        <fullName evidence="9 12">dTMP kinase</fullName>
    </alternativeName>
</protein>
<dbReference type="EC" id="2.7.4.9" evidence="2 12"/>
<evidence type="ECO:0000256" key="9">
    <source>
        <dbReference type="ARBA" id="ARBA00029962"/>
    </source>
</evidence>
<keyword evidence="5 12" id="KW-0545">Nucleotide biosynthesis</keyword>
<dbReference type="CDD" id="cd01672">
    <property type="entry name" value="TMPK"/>
    <property type="match status" value="1"/>
</dbReference>
<organism evidence="14 16">
    <name type="scientific">Moraxella caviae</name>
    <dbReference type="NCBI Taxonomy" id="34060"/>
    <lineage>
        <taxon>Bacteria</taxon>
        <taxon>Pseudomonadati</taxon>
        <taxon>Pseudomonadota</taxon>
        <taxon>Gammaproteobacteria</taxon>
        <taxon>Moraxellales</taxon>
        <taxon>Moraxellaceae</taxon>
        <taxon>Moraxella</taxon>
    </lineage>
</organism>
<dbReference type="InterPro" id="IPR018094">
    <property type="entry name" value="Thymidylate_kinase"/>
</dbReference>
<dbReference type="AlphaFoldDB" id="A0A1T0A7L6"/>
<evidence type="ECO:0000256" key="10">
    <source>
        <dbReference type="ARBA" id="ARBA00048743"/>
    </source>
</evidence>
<keyword evidence="6 12" id="KW-0547">Nucleotide-binding</keyword>
<evidence type="ECO:0000313" key="17">
    <source>
        <dbReference type="Proteomes" id="UP000255279"/>
    </source>
</evidence>
<evidence type="ECO:0000256" key="11">
    <source>
        <dbReference type="ARBA" id="ARBA00057735"/>
    </source>
</evidence>
<name>A0A1T0A7L6_9GAMM</name>
<keyword evidence="4 12" id="KW-0808">Transferase</keyword>
<dbReference type="InterPro" id="IPR018095">
    <property type="entry name" value="Thymidylate_kin_CS"/>
</dbReference>
<keyword evidence="8 12" id="KW-0067">ATP-binding</keyword>
<dbReference type="Proteomes" id="UP000255279">
    <property type="component" value="Unassembled WGS sequence"/>
</dbReference>
<dbReference type="RefSeq" id="WP_078275956.1">
    <property type="nucleotide sequence ID" value="NZ_MUXU01000020.1"/>
</dbReference>
<dbReference type="GO" id="GO:0006227">
    <property type="term" value="P:dUDP biosynthetic process"/>
    <property type="evidence" value="ECO:0007669"/>
    <property type="project" value="TreeGrafter"/>
</dbReference>
<dbReference type="HAMAP" id="MF_00165">
    <property type="entry name" value="Thymidylate_kinase"/>
    <property type="match status" value="1"/>
</dbReference>
<evidence type="ECO:0000256" key="7">
    <source>
        <dbReference type="ARBA" id="ARBA00022777"/>
    </source>
</evidence>
<dbReference type="GO" id="GO:0006235">
    <property type="term" value="P:dTTP biosynthetic process"/>
    <property type="evidence" value="ECO:0007669"/>
    <property type="project" value="UniProtKB-UniRule"/>
</dbReference>
<dbReference type="OrthoDB" id="9774907at2"/>
<dbReference type="EMBL" id="UGQE01000001">
    <property type="protein sequence ID" value="STZ10401.1"/>
    <property type="molecule type" value="Genomic_DNA"/>
</dbReference>
<proteinExistence type="inferred from homology"/>
<feature type="domain" description="Thymidylate kinase-like" evidence="13">
    <location>
        <begin position="11"/>
        <end position="199"/>
    </location>
</feature>
<evidence type="ECO:0000256" key="6">
    <source>
        <dbReference type="ARBA" id="ARBA00022741"/>
    </source>
</evidence>
<dbReference type="EMBL" id="MUXU01000020">
    <property type="protein sequence ID" value="OOR91680.1"/>
    <property type="molecule type" value="Genomic_DNA"/>
</dbReference>
<dbReference type="GO" id="GO:0006233">
    <property type="term" value="P:dTDP biosynthetic process"/>
    <property type="evidence" value="ECO:0007669"/>
    <property type="project" value="InterPro"/>
</dbReference>
<comment type="catalytic activity">
    <reaction evidence="10 12">
        <text>dTMP + ATP = dTDP + ADP</text>
        <dbReference type="Rhea" id="RHEA:13517"/>
        <dbReference type="ChEBI" id="CHEBI:30616"/>
        <dbReference type="ChEBI" id="CHEBI:58369"/>
        <dbReference type="ChEBI" id="CHEBI:63528"/>
        <dbReference type="ChEBI" id="CHEBI:456216"/>
        <dbReference type="EC" id="2.7.4.9"/>
    </reaction>
</comment>
<accession>A0A1T0A7L6</accession>
<dbReference type="NCBIfam" id="TIGR00041">
    <property type="entry name" value="DTMP_kinase"/>
    <property type="match status" value="1"/>
</dbReference>
<dbReference type="FunFam" id="3.40.50.300:FF:000225">
    <property type="entry name" value="Thymidylate kinase"/>
    <property type="match status" value="1"/>
</dbReference>
<dbReference type="Proteomes" id="UP000190435">
    <property type="component" value="Unassembled WGS sequence"/>
</dbReference>